<dbReference type="GO" id="GO:0000105">
    <property type="term" value="P:L-histidine biosynthetic process"/>
    <property type="evidence" value="ECO:0007669"/>
    <property type="project" value="UniProtKB-UniRule"/>
</dbReference>
<evidence type="ECO:0000256" key="6">
    <source>
        <dbReference type="ARBA" id="ARBA00007731"/>
    </source>
</evidence>
<feature type="region of interest" description="Phosphoribosyl-AMP cyclohydrolase" evidence="15">
    <location>
        <begin position="1"/>
        <end position="121"/>
    </location>
</feature>
<proteinExistence type="inferred from homology"/>
<dbReference type="InterPro" id="IPR008179">
    <property type="entry name" value="HisE"/>
</dbReference>
<dbReference type="PANTHER" id="PTHR42945">
    <property type="entry name" value="HISTIDINE BIOSYNTHESIS BIFUNCTIONAL PROTEIN"/>
    <property type="match status" value="1"/>
</dbReference>
<comment type="similarity">
    <text evidence="6 15">In the C-terminal section; belongs to the PRA-PH family.</text>
</comment>
<reference evidence="17" key="1">
    <citation type="journal article" date="2020" name="mSystems">
        <title>Genome- and Community-Level Interaction Insights into Carbon Utilization and Element Cycling Functions of Hydrothermarchaeota in Hydrothermal Sediment.</title>
        <authorList>
            <person name="Zhou Z."/>
            <person name="Liu Y."/>
            <person name="Xu W."/>
            <person name="Pan J."/>
            <person name="Luo Z.H."/>
            <person name="Li M."/>
        </authorList>
    </citation>
    <scope>NUCLEOTIDE SEQUENCE [LARGE SCALE GENOMIC DNA]</scope>
    <source>
        <strain evidence="17">SpSt-1019</strain>
    </source>
</reference>
<dbReference type="PANTHER" id="PTHR42945:SF1">
    <property type="entry name" value="HISTIDINE BIOSYNTHESIS BIFUNCTIONAL PROTEIN HIS7"/>
    <property type="match status" value="1"/>
</dbReference>
<dbReference type="EC" id="3.6.1.31" evidence="15"/>
<sequence length="215" mass="24909">MGNIISSIKFDSSGLVPAIVQDFYTLEVLMMAYMNEESLKKTIETNETWFYSRSRQCLWHKGETSGHIQKVKEIRVDCDQDTLLLLVEQVGGIACHTGNRSCFYRKIVNNELVEEKLRDAILPYLFSTFESRSKNPTPNSYVSKLLKKGKSRILQKIGEEAVETIIAGMKENKDEFIYEITDLYFHMALSLYTFGLSFDNIYEELNKRRKEEKNG</sequence>
<dbReference type="InterPro" id="IPR026660">
    <property type="entry name" value="PRA-CH"/>
</dbReference>
<evidence type="ECO:0000256" key="5">
    <source>
        <dbReference type="ARBA" id="ARBA00005204"/>
    </source>
</evidence>
<dbReference type="Gene3D" id="1.10.287.1080">
    <property type="entry name" value="MazG-like"/>
    <property type="match status" value="1"/>
</dbReference>
<dbReference type="EC" id="3.5.4.19" evidence="15"/>
<dbReference type="AlphaFoldDB" id="A0A7C5KEJ2"/>
<feature type="domain" description="Phosphoribosyl-AMP cyclohydrolase" evidence="16">
    <location>
        <begin position="30"/>
        <end position="104"/>
    </location>
</feature>
<evidence type="ECO:0000256" key="13">
    <source>
        <dbReference type="ARBA" id="ARBA00023102"/>
    </source>
</evidence>
<evidence type="ECO:0000256" key="10">
    <source>
        <dbReference type="ARBA" id="ARBA00022741"/>
    </source>
</evidence>
<dbReference type="HAMAP" id="MF_01019">
    <property type="entry name" value="HisIE"/>
    <property type="match status" value="1"/>
</dbReference>
<name>A0A7C5KEJ2_9BACT</name>
<evidence type="ECO:0000256" key="14">
    <source>
        <dbReference type="ARBA" id="ARBA00023268"/>
    </source>
</evidence>
<comment type="subcellular location">
    <subcellularLocation>
        <location evidence="3 15">Cytoplasm</location>
    </subcellularLocation>
</comment>
<keyword evidence="9 15" id="KW-0028">Amino-acid biosynthesis</keyword>
<dbReference type="NCBIfam" id="NF000768">
    <property type="entry name" value="PRK00051.1"/>
    <property type="match status" value="1"/>
</dbReference>
<dbReference type="Gene3D" id="3.10.20.810">
    <property type="entry name" value="Phosphoribosyl-AMP cyclohydrolase"/>
    <property type="match status" value="1"/>
</dbReference>
<dbReference type="InterPro" id="IPR023019">
    <property type="entry name" value="His_synth_HisIE"/>
</dbReference>
<evidence type="ECO:0000256" key="12">
    <source>
        <dbReference type="ARBA" id="ARBA00022840"/>
    </source>
</evidence>
<dbReference type="HAMAP" id="MF_01020">
    <property type="entry name" value="HisE"/>
    <property type="match status" value="1"/>
</dbReference>
<comment type="caution">
    <text evidence="17">The sequence shown here is derived from an EMBL/GenBank/DDBJ whole genome shotgun (WGS) entry which is preliminary data.</text>
</comment>
<dbReference type="Gene3D" id="4.10.80.70">
    <property type="match status" value="1"/>
</dbReference>
<evidence type="ECO:0000256" key="9">
    <source>
        <dbReference type="ARBA" id="ARBA00022605"/>
    </source>
</evidence>
<evidence type="ECO:0000259" key="16">
    <source>
        <dbReference type="Pfam" id="PF01502"/>
    </source>
</evidence>
<evidence type="ECO:0000256" key="8">
    <source>
        <dbReference type="ARBA" id="ARBA00022490"/>
    </source>
</evidence>
<keyword evidence="12 15" id="KW-0067">ATP-binding</keyword>
<dbReference type="Pfam" id="PF01502">
    <property type="entry name" value="PRA-CH"/>
    <property type="match status" value="1"/>
</dbReference>
<dbReference type="GO" id="GO:0005737">
    <property type="term" value="C:cytoplasm"/>
    <property type="evidence" value="ECO:0007669"/>
    <property type="project" value="UniProtKB-SubCell"/>
</dbReference>
<dbReference type="GO" id="GO:0005524">
    <property type="term" value="F:ATP binding"/>
    <property type="evidence" value="ECO:0007669"/>
    <property type="project" value="UniProtKB-KW"/>
</dbReference>
<feature type="region of interest" description="Phosphoribosyl-ATP pyrophosphohydrolase" evidence="15">
    <location>
        <begin position="122"/>
        <end position="215"/>
    </location>
</feature>
<evidence type="ECO:0000256" key="11">
    <source>
        <dbReference type="ARBA" id="ARBA00022801"/>
    </source>
</evidence>
<comment type="catalytic activity">
    <reaction evidence="2 15">
        <text>1-(5-phospho-beta-D-ribosyl)-ATP + H2O = 1-(5-phospho-beta-D-ribosyl)-5'-AMP + diphosphate + H(+)</text>
        <dbReference type="Rhea" id="RHEA:22828"/>
        <dbReference type="ChEBI" id="CHEBI:15377"/>
        <dbReference type="ChEBI" id="CHEBI:15378"/>
        <dbReference type="ChEBI" id="CHEBI:33019"/>
        <dbReference type="ChEBI" id="CHEBI:59457"/>
        <dbReference type="ChEBI" id="CHEBI:73183"/>
        <dbReference type="EC" id="3.6.1.31"/>
    </reaction>
</comment>
<dbReference type="UniPathway" id="UPA00031">
    <property type="reaction ID" value="UER00007"/>
</dbReference>
<keyword evidence="11 15" id="KW-0378">Hydrolase</keyword>
<gene>
    <name evidence="15" type="primary">hisI</name>
    <name evidence="15" type="synonym">hisIE</name>
    <name evidence="17" type="ORF">ENL70_06730</name>
</gene>
<keyword evidence="14 15" id="KW-0511">Multifunctional enzyme</keyword>
<evidence type="ECO:0000256" key="4">
    <source>
        <dbReference type="ARBA" id="ARBA00005169"/>
    </source>
</evidence>
<dbReference type="InterPro" id="IPR021130">
    <property type="entry name" value="PRib-ATP_PPHydrolase-like"/>
</dbReference>
<evidence type="ECO:0000256" key="3">
    <source>
        <dbReference type="ARBA" id="ARBA00004496"/>
    </source>
</evidence>
<organism evidence="17">
    <name type="scientific">Thermodesulfobium narugense</name>
    <dbReference type="NCBI Taxonomy" id="184064"/>
    <lineage>
        <taxon>Bacteria</taxon>
        <taxon>Pseudomonadati</taxon>
        <taxon>Thermodesulfobiota</taxon>
        <taxon>Thermodesulfobiia</taxon>
        <taxon>Thermodesulfobiales</taxon>
        <taxon>Thermodesulfobiaceae</taxon>
        <taxon>Thermodesulfobium</taxon>
    </lineage>
</organism>
<dbReference type="GO" id="GO:0004635">
    <property type="term" value="F:phosphoribosyl-AMP cyclohydrolase activity"/>
    <property type="evidence" value="ECO:0007669"/>
    <property type="project" value="UniProtKB-UniRule"/>
</dbReference>
<dbReference type="NCBIfam" id="NF002747">
    <property type="entry name" value="PRK02759.1"/>
    <property type="match status" value="1"/>
</dbReference>
<keyword evidence="10 15" id="KW-0547">Nucleotide-binding</keyword>
<comment type="catalytic activity">
    <reaction evidence="1 15">
        <text>1-(5-phospho-beta-D-ribosyl)-5'-AMP + H2O = 1-(5-phospho-beta-D-ribosyl)-5-[(5-phospho-beta-D-ribosylamino)methylideneamino]imidazole-4-carboxamide</text>
        <dbReference type="Rhea" id="RHEA:20049"/>
        <dbReference type="ChEBI" id="CHEBI:15377"/>
        <dbReference type="ChEBI" id="CHEBI:58435"/>
        <dbReference type="ChEBI" id="CHEBI:59457"/>
        <dbReference type="EC" id="3.5.4.19"/>
    </reaction>
</comment>
<dbReference type="InterPro" id="IPR002496">
    <property type="entry name" value="PRib_AMP_CycHydrolase_dom"/>
</dbReference>
<dbReference type="FunFam" id="3.10.20.810:FF:000001">
    <property type="entry name" value="Histidine biosynthesis bifunctional protein HisIE"/>
    <property type="match status" value="1"/>
</dbReference>
<dbReference type="SUPFAM" id="SSF141734">
    <property type="entry name" value="HisI-like"/>
    <property type="match status" value="1"/>
</dbReference>
<comment type="pathway">
    <text evidence="4 15">Amino-acid biosynthesis; L-histidine biosynthesis; L-histidine from 5-phospho-alpha-D-ribose 1-diphosphate: step 3/9.</text>
</comment>
<protein>
    <recommendedName>
        <fullName evidence="15">Histidine biosynthesis bifunctional protein HisIE</fullName>
    </recommendedName>
    <domain>
        <recommendedName>
            <fullName evidence="15">Phosphoribosyl-AMP cyclohydrolase</fullName>
            <shortName evidence="15">PRA-CH</shortName>
            <ecNumber evidence="15">3.5.4.19</ecNumber>
        </recommendedName>
    </domain>
    <domain>
        <recommendedName>
            <fullName evidence="15">Phosphoribosyl-ATP pyrophosphatase</fullName>
            <shortName evidence="15">PRA-PH</shortName>
            <ecNumber evidence="15">3.6.1.31</ecNumber>
        </recommendedName>
    </domain>
</protein>
<dbReference type="SUPFAM" id="SSF101386">
    <property type="entry name" value="all-alpha NTP pyrophosphatases"/>
    <property type="match status" value="1"/>
</dbReference>
<keyword evidence="13 15" id="KW-0368">Histidine biosynthesis</keyword>
<evidence type="ECO:0000313" key="17">
    <source>
        <dbReference type="EMBL" id="HHI66223.1"/>
    </source>
</evidence>
<accession>A0A7C5KEJ2</accession>
<comment type="similarity">
    <text evidence="7 15">In the N-terminal section; belongs to the PRA-CH family.</text>
</comment>
<dbReference type="CDD" id="cd11534">
    <property type="entry name" value="NTP-PPase_HisIE_like"/>
    <property type="match status" value="1"/>
</dbReference>
<comment type="pathway">
    <text evidence="5 15">Amino-acid biosynthesis; L-histidine biosynthesis; L-histidine from 5-phospho-alpha-D-ribose 1-diphosphate: step 2/9.</text>
</comment>
<dbReference type="GO" id="GO:0004636">
    <property type="term" value="F:phosphoribosyl-ATP diphosphatase activity"/>
    <property type="evidence" value="ECO:0007669"/>
    <property type="project" value="UniProtKB-UniRule"/>
</dbReference>
<evidence type="ECO:0000256" key="1">
    <source>
        <dbReference type="ARBA" id="ARBA00000024"/>
    </source>
</evidence>
<dbReference type="HAMAP" id="MF_01021">
    <property type="entry name" value="HisI"/>
    <property type="match status" value="1"/>
</dbReference>
<dbReference type="InterPro" id="IPR038019">
    <property type="entry name" value="PRib_AMP_CycHydrolase_sf"/>
</dbReference>
<evidence type="ECO:0000256" key="7">
    <source>
        <dbReference type="ARBA" id="ARBA00008299"/>
    </source>
</evidence>
<dbReference type="EMBL" id="DRUY01000228">
    <property type="protein sequence ID" value="HHI66223.1"/>
    <property type="molecule type" value="Genomic_DNA"/>
</dbReference>
<evidence type="ECO:0000256" key="2">
    <source>
        <dbReference type="ARBA" id="ARBA00001460"/>
    </source>
</evidence>
<dbReference type="NCBIfam" id="TIGR03188">
    <property type="entry name" value="histidine_hisI"/>
    <property type="match status" value="1"/>
</dbReference>
<evidence type="ECO:0000256" key="15">
    <source>
        <dbReference type="HAMAP-Rule" id="MF_01019"/>
    </source>
</evidence>
<keyword evidence="8 15" id="KW-0963">Cytoplasm</keyword>
<dbReference type="Pfam" id="PF01503">
    <property type="entry name" value="PRA-PH"/>
    <property type="match status" value="1"/>
</dbReference>